<sequence length="108" mass="11751">MKYLYLVVAIILMGCSQKSPEVIKVAETKTKVEVVEVASVDEVVNVGSKSETLIVEPKVTKNIGADIATSCEMWSDGCNVCTRLGNGKASCTTNPECQNKMFSCLQWQ</sequence>
<dbReference type="AlphaFoldDB" id="A0A6S6TLU0"/>
<protein>
    <submittedName>
        <fullName evidence="1">Uncharacterized protein</fullName>
    </submittedName>
</protein>
<proteinExistence type="predicted"/>
<reference evidence="1" key="1">
    <citation type="submission" date="2020-01" db="EMBL/GenBank/DDBJ databases">
        <authorList>
            <person name="Meier V. D."/>
            <person name="Meier V D."/>
        </authorList>
    </citation>
    <scope>NUCLEOTIDE SEQUENCE</scope>
    <source>
        <strain evidence="1">HLG_WM_MAG_04</strain>
    </source>
</reference>
<organism evidence="1">
    <name type="scientific">uncultured Sulfurovum sp</name>
    <dbReference type="NCBI Taxonomy" id="269237"/>
    <lineage>
        <taxon>Bacteria</taxon>
        <taxon>Pseudomonadati</taxon>
        <taxon>Campylobacterota</taxon>
        <taxon>Epsilonproteobacteria</taxon>
        <taxon>Campylobacterales</taxon>
        <taxon>Sulfurovaceae</taxon>
        <taxon>Sulfurovum</taxon>
        <taxon>environmental samples</taxon>
    </lineage>
</organism>
<accession>A0A6S6TLU0</accession>
<dbReference type="PROSITE" id="PS51257">
    <property type="entry name" value="PROKAR_LIPOPROTEIN"/>
    <property type="match status" value="1"/>
</dbReference>
<gene>
    <name evidence="1" type="ORF">HELGO_WM7334</name>
</gene>
<dbReference type="EMBL" id="CACVAX010000045">
    <property type="protein sequence ID" value="CAA6816703.1"/>
    <property type="molecule type" value="Genomic_DNA"/>
</dbReference>
<evidence type="ECO:0000313" key="1">
    <source>
        <dbReference type="EMBL" id="CAA6816703.1"/>
    </source>
</evidence>
<name>A0A6S6TLU0_9BACT</name>